<dbReference type="Proteomes" id="UP001162156">
    <property type="component" value="Unassembled WGS sequence"/>
</dbReference>
<evidence type="ECO:0000313" key="1">
    <source>
        <dbReference type="EMBL" id="KAJ8943400.1"/>
    </source>
</evidence>
<keyword evidence="2" id="KW-1185">Reference proteome</keyword>
<dbReference type="AlphaFoldDB" id="A0AAV8XWI6"/>
<protein>
    <submittedName>
        <fullName evidence="1">Uncharacterized protein</fullName>
    </submittedName>
</protein>
<dbReference type="EMBL" id="JANEYF010002681">
    <property type="protein sequence ID" value="KAJ8943400.1"/>
    <property type="molecule type" value="Genomic_DNA"/>
</dbReference>
<organism evidence="1 2">
    <name type="scientific">Rhamnusium bicolor</name>
    <dbReference type="NCBI Taxonomy" id="1586634"/>
    <lineage>
        <taxon>Eukaryota</taxon>
        <taxon>Metazoa</taxon>
        <taxon>Ecdysozoa</taxon>
        <taxon>Arthropoda</taxon>
        <taxon>Hexapoda</taxon>
        <taxon>Insecta</taxon>
        <taxon>Pterygota</taxon>
        <taxon>Neoptera</taxon>
        <taxon>Endopterygota</taxon>
        <taxon>Coleoptera</taxon>
        <taxon>Polyphaga</taxon>
        <taxon>Cucujiformia</taxon>
        <taxon>Chrysomeloidea</taxon>
        <taxon>Cerambycidae</taxon>
        <taxon>Lepturinae</taxon>
        <taxon>Rhagiini</taxon>
        <taxon>Rhamnusium</taxon>
    </lineage>
</organism>
<gene>
    <name evidence="1" type="ORF">NQ314_009769</name>
</gene>
<comment type="caution">
    <text evidence="1">The sequence shown here is derived from an EMBL/GenBank/DDBJ whole genome shotgun (WGS) entry which is preliminary data.</text>
</comment>
<proteinExistence type="predicted"/>
<accession>A0AAV8XWI6</accession>
<sequence>MEKSCLQKIEKEREKVTLKHDELQCLRKLLCEEEGKIFSETQQKMPCSCKKGHTNFHKYLMANIHCCCSKSDQGHLSKEQEKYVRQYTELLKYKYRIKELKNKDELSADVEDRILRKYQKKLDEEIDKVLQ</sequence>
<evidence type="ECO:0000313" key="2">
    <source>
        <dbReference type="Proteomes" id="UP001162156"/>
    </source>
</evidence>
<reference evidence="1" key="1">
    <citation type="journal article" date="2023" name="Insect Mol. Biol.">
        <title>Genome sequencing provides insights into the evolution of gene families encoding plant cell wall-degrading enzymes in longhorned beetles.</title>
        <authorList>
            <person name="Shin N.R."/>
            <person name="Okamura Y."/>
            <person name="Kirsch R."/>
            <person name="Pauchet Y."/>
        </authorList>
    </citation>
    <scope>NUCLEOTIDE SEQUENCE</scope>
    <source>
        <strain evidence="1">RBIC_L_NR</strain>
    </source>
</reference>
<name>A0AAV8XWI6_9CUCU</name>